<evidence type="ECO:0000256" key="2">
    <source>
        <dbReference type="ARBA" id="ARBA00009773"/>
    </source>
</evidence>
<evidence type="ECO:0000256" key="3">
    <source>
        <dbReference type="ARBA" id="ARBA00022692"/>
    </source>
</evidence>
<organism evidence="7 8">
    <name type="scientific">Clostridium gallinarum</name>
    <dbReference type="NCBI Taxonomy" id="2762246"/>
    <lineage>
        <taxon>Bacteria</taxon>
        <taxon>Bacillati</taxon>
        <taxon>Bacillota</taxon>
        <taxon>Clostridia</taxon>
        <taxon>Eubacteriales</taxon>
        <taxon>Clostridiaceae</taxon>
        <taxon>Clostridium</taxon>
    </lineage>
</organism>
<feature type="transmembrane region" description="Helical" evidence="6">
    <location>
        <begin position="250"/>
        <end position="275"/>
    </location>
</feature>
<feature type="transmembrane region" description="Helical" evidence="6">
    <location>
        <begin position="224"/>
        <end position="244"/>
    </location>
</feature>
<dbReference type="InterPro" id="IPR014227">
    <property type="entry name" value="YtvI-like"/>
</dbReference>
<dbReference type="Pfam" id="PF01594">
    <property type="entry name" value="AI-2E_transport"/>
    <property type="match status" value="1"/>
</dbReference>
<accession>A0ABR8Q6W7</accession>
<comment type="similarity">
    <text evidence="2">Belongs to the autoinducer-2 exporter (AI-2E) (TC 2.A.86) family.</text>
</comment>
<comment type="subcellular location">
    <subcellularLocation>
        <location evidence="1">Membrane</location>
        <topology evidence="1">Multi-pass membrane protein</topology>
    </subcellularLocation>
</comment>
<feature type="transmembrane region" description="Helical" evidence="6">
    <location>
        <begin position="9"/>
        <end position="27"/>
    </location>
</feature>
<evidence type="ECO:0000256" key="1">
    <source>
        <dbReference type="ARBA" id="ARBA00004141"/>
    </source>
</evidence>
<dbReference type="Proteomes" id="UP000640335">
    <property type="component" value="Unassembled WGS sequence"/>
</dbReference>
<dbReference type="RefSeq" id="WP_191750922.1">
    <property type="nucleotide sequence ID" value="NZ_JACSQZ010000064.1"/>
</dbReference>
<reference evidence="7 8" key="1">
    <citation type="submission" date="2020-08" db="EMBL/GenBank/DDBJ databases">
        <title>A Genomic Blueprint of the Chicken Gut Microbiome.</title>
        <authorList>
            <person name="Gilroy R."/>
            <person name="Ravi A."/>
            <person name="Getino M."/>
            <person name="Pursley I."/>
            <person name="Horton D.L."/>
            <person name="Alikhan N.-F."/>
            <person name="Baker D."/>
            <person name="Gharbi K."/>
            <person name="Hall N."/>
            <person name="Watson M."/>
            <person name="Adriaenssens E.M."/>
            <person name="Foster-Nyarko E."/>
            <person name="Jarju S."/>
            <person name="Secka A."/>
            <person name="Antonio M."/>
            <person name="Oren A."/>
            <person name="Chaudhuri R."/>
            <person name="La Ragione R.M."/>
            <person name="Hildebrand F."/>
            <person name="Pallen M.J."/>
        </authorList>
    </citation>
    <scope>NUCLEOTIDE SEQUENCE [LARGE SCALE GENOMIC DNA]</scope>
    <source>
        <strain evidence="7 8">Sa3CUN1</strain>
    </source>
</reference>
<dbReference type="NCBIfam" id="TIGR02872">
    <property type="entry name" value="spore_ytvI"/>
    <property type="match status" value="1"/>
</dbReference>
<gene>
    <name evidence="7" type="primary">ytvI</name>
    <name evidence="7" type="ORF">H9660_13575</name>
</gene>
<evidence type="ECO:0000256" key="6">
    <source>
        <dbReference type="SAM" id="Phobius"/>
    </source>
</evidence>
<feature type="transmembrane region" description="Helical" evidence="6">
    <location>
        <begin position="33"/>
        <end position="54"/>
    </location>
</feature>
<keyword evidence="5 6" id="KW-0472">Membrane</keyword>
<evidence type="ECO:0000256" key="5">
    <source>
        <dbReference type="ARBA" id="ARBA00023136"/>
    </source>
</evidence>
<dbReference type="InterPro" id="IPR002549">
    <property type="entry name" value="AI-2E-like"/>
</dbReference>
<feature type="transmembrane region" description="Helical" evidence="6">
    <location>
        <begin position="66"/>
        <end position="90"/>
    </location>
</feature>
<keyword evidence="8" id="KW-1185">Reference proteome</keyword>
<protein>
    <submittedName>
        <fullName evidence="7">Sporulation integral membrane protein YtvI</fullName>
    </submittedName>
</protein>
<name>A0ABR8Q6W7_9CLOT</name>
<keyword evidence="3 6" id="KW-0812">Transmembrane</keyword>
<feature type="transmembrane region" description="Helical" evidence="6">
    <location>
        <begin position="314"/>
        <end position="344"/>
    </location>
</feature>
<dbReference type="PANTHER" id="PTHR21716:SF68">
    <property type="entry name" value="TRANSPORT PROTEIN YTVI-RELATED"/>
    <property type="match status" value="1"/>
</dbReference>
<proteinExistence type="inferred from homology"/>
<dbReference type="PANTHER" id="PTHR21716">
    <property type="entry name" value="TRANSMEMBRANE PROTEIN"/>
    <property type="match status" value="1"/>
</dbReference>
<evidence type="ECO:0000313" key="8">
    <source>
        <dbReference type="Proteomes" id="UP000640335"/>
    </source>
</evidence>
<comment type="caution">
    <text evidence="7">The sequence shown here is derived from an EMBL/GenBank/DDBJ whole genome shotgun (WGS) entry which is preliminary data.</text>
</comment>
<feature type="transmembrane region" description="Helical" evidence="6">
    <location>
        <begin position="169"/>
        <end position="194"/>
    </location>
</feature>
<sequence>MGVEKKREFIINTIYTLIVVGIIYITIKYALIWLLPFVVGFGIAFMLKPSINFITKKLNINRKIVAGLTLLIFYVTVGALFSLLIIKVSIGIKDVFTRLPEIYNDSIQPVLIRISSNFEDTIFSIDPTLMDSIKEMTSSLVESLGTIISGISTGVVSFVSSAVSIVPSFFILVMFSIISSFFFAIDYVSITNFITRQFSSKSNRLLFEVKDYVVGTLFRIVKAYAILMSITFVELSIGLFILGVKNSISIALLIAIVDILPVLGTGGVVIPWIFIELFKGNIPLAIGLTILYVLITIVRNILEPKIVGEQIGLHPLIMLICIFIGVKLFGFLGLFILPIIVIIIKNLNDSGKIKIFK</sequence>
<evidence type="ECO:0000256" key="4">
    <source>
        <dbReference type="ARBA" id="ARBA00022989"/>
    </source>
</evidence>
<feature type="transmembrane region" description="Helical" evidence="6">
    <location>
        <begin position="282"/>
        <end position="302"/>
    </location>
</feature>
<keyword evidence="4 6" id="KW-1133">Transmembrane helix</keyword>
<dbReference type="EMBL" id="JACSQZ010000064">
    <property type="protein sequence ID" value="MBD7916175.1"/>
    <property type="molecule type" value="Genomic_DNA"/>
</dbReference>
<evidence type="ECO:0000313" key="7">
    <source>
        <dbReference type="EMBL" id="MBD7916175.1"/>
    </source>
</evidence>